<dbReference type="EMBL" id="JAPDNT010000025">
    <property type="protein sequence ID" value="MCW3476873.1"/>
    <property type="molecule type" value="Genomic_DNA"/>
</dbReference>
<dbReference type="InterPro" id="IPR010147">
    <property type="entry name" value="CRISPR-assoc_prot_CasD"/>
</dbReference>
<accession>A0AA41YUL7</accession>
<dbReference type="NCBIfam" id="TIGR02593">
    <property type="entry name" value="CRISPR_cas5"/>
    <property type="match status" value="1"/>
</dbReference>
<dbReference type="Proteomes" id="UP001165679">
    <property type="component" value="Unassembled WGS sequence"/>
</dbReference>
<dbReference type="InterPro" id="IPR013422">
    <property type="entry name" value="CRISPR-assoc_prot_Cas5_N"/>
</dbReference>
<evidence type="ECO:0000313" key="2">
    <source>
        <dbReference type="EMBL" id="MCW3476873.1"/>
    </source>
</evidence>
<name>A0AA41YUL7_9PROT</name>
<comment type="caution">
    <text evidence="2">The sequence shown here is derived from an EMBL/GenBank/DDBJ whole genome shotgun (WGS) entry which is preliminary data.</text>
</comment>
<dbReference type="Gene3D" id="3.30.70.2660">
    <property type="match status" value="1"/>
</dbReference>
<dbReference type="AlphaFoldDB" id="A0AA41YUL7"/>
<dbReference type="GO" id="GO:0051607">
    <property type="term" value="P:defense response to virus"/>
    <property type="evidence" value="ECO:0007669"/>
    <property type="project" value="UniProtKB-KW"/>
</dbReference>
<evidence type="ECO:0000256" key="1">
    <source>
        <dbReference type="ARBA" id="ARBA00023118"/>
    </source>
</evidence>
<dbReference type="RefSeq" id="WP_264715714.1">
    <property type="nucleotide sequence ID" value="NZ_JAPDNT010000025.1"/>
</dbReference>
<proteinExistence type="predicted"/>
<dbReference type="NCBIfam" id="TIGR01868">
    <property type="entry name" value="casD_Cas5e"/>
    <property type="match status" value="1"/>
</dbReference>
<evidence type="ECO:0000313" key="3">
    <source>
        <dbReference type="Proteomes" id="UP001165679"/>
    </source>
</evidence>
<dbReference type="InterPro" id="IPR021124">
    <property type="entry name" value="CRISPR-assoc_prot_Cas5"/>
</dbReference>
<dbReference type="Pfam" id="PF09704">
    <property type="entry name" value="Cas_Cas5d"/>
    <property type="match status" value="1"/>
</dbReference>
<gene>
    <name evidence="2" type="primary">cas5e</name>
    <name evidence="2" type="ORF">OL599_20090</name>
</gene>
<dbReference type="GO" id="GO:0043571">
    <property type="term" value="P:maintenance of CRISPR repeat elements"/>
    <property type="evidence" value="ECO:0007669"/>
    <property type="project" value="InterPro"/>
</dbReference>
<organism evidence="2 3">
    <name type="scientific">Limobrevibacterium gyesilva</name>
    <dbReference type="NCBI Taxonomy" id="2991712"/>
    <lineage>
        <taxon>Bacteria</taxon>
        <taxon>Pseudomonadati</taxon>
        <taxon>Pseudomonadota</taxon>
        <taxon>Alphaproteobacteria</taxon>
        <taxon>Acetobacterales</taxon>
        <taxon>Acetobacteraceae</taxon>
        <taxon>Limobrevibacterium</taxon>
    </lineage>
</organism>
<dbReference type="GO" id="GO:0003723">
    <property type="term" value="F:RNA binding"/>
    <property type="evidence" value="ECO:0007669"/>
    <property type="project" value="InterPro"/>
</dbReference>
<protein>
    <submittedName>
        <fullName evidence="2">Type I-E CRISPR-associated protein Cas5/CasD</fullName>
    </submittedName>
</protein>
<keyword evidence="1" id="KW-0051">Antiviral defense</keyword>
<sequence>MRDYLVFVLHGPMAAFGGVAVGERRGGEMRPGRSALLGLLSAALGIERTAAATHAAMERGYGVAVRVDAPGVALSDYHTAQVPPARRGEHHATRRAELDARPLETILSRREYRTDSLYTVAAWARAEAPVPLADLADALLRPNFTLSIGRKSCPLGLPPGPVVVAAADPLAAMEARPVPIPEQIVRSRLRARPVTLATDLDGIPDGIPPRWIETRRDSIASRDRWQFSLRQEAVIGLPLPASVGATP</sequence>
<reference evidence="2" key="1">
    <citation type="submission" date="2022-09" db="EMBL/GenBank/DDBJ databases">
        <title>Rhodovastum sp. nov. RN2-1 isolated from soil in Seongnam, South Korea.</title>
        <authorList>
            <person name="Le N.T."/>
        </authorList>
    </citation>
    <scope>NUCLEOTIDE SEQUENCE</scope>
    <source>
        <strain evidence="2">RN2-1</strain>
    </source>
</reference>
<keyword evidence="3" id="KW-1185">Reference proteome</keyword>
<reference evidence="2" key="2">
    <citation type="submission" date="2022-10" db="EMBL/GenBank/DDBJ databases">
        <authorList>
            <person name="Trinh H.N."/>
        </authorList>
    </citation>
    <scope>NUCLEOTIDE SEQUENCE</scope>
    <source>
        <strain evidence="2">RN2-1</strain>
    </source>
</reference>